<sequence length="194" mass="21087">MQASSYIVPLLALVLLVAPNVDGAGRGALNLPSSRSPNHMYRWNVQSRGIPPDAFFTLEPAGNLCAKKINDFHLVGPDGKPANIDCFHAPNLSCDLVEPKVCTTVPDADRHPFKFCLYGQATPVGDTRCLVSQQAEPRVTGQLGVNNMGYCYSDFIADTIAQNAAYGRPAWQIEVQVNKGEPYKRIPFGPFVPA</sequence>
<organism evidence="2 3">
    <name type="scientific">Pseudozyma flocculosa</name>
    <dbReference type="NCBI Taxonomy" id="84751"/>
    <lineage>
        <taxon>Eukaryota</taxon>
        <taxon>Fungi</taxon>
        <taxon>Dikarya</taxon>
        <taxon>Basidiomycota</taxon>
        <taxon>Ustilaginomycotina</taxon>
        <taxon>Ustilaginomycetes</taxon>
        <taxon>Ustilaginales</taxon>
        <taxon>Ustilaginaceae</taxon>
        <taxon>Pseudozyma</taxon>
    </lineage>
</organism>
<dbReference type="EMBL" id="OOIP01000007">
    <property type="protein sequence ID" value="SPO37571.1"/>
    <property type="molecule type" value="Genomic_DNA"/>
</dbReference>
<keyword evidence="3" id="KW-1185">Reference proteome</keyword>
<protein>
    <submittedName>
        <fullName evidence="2">Uncharacterized protein</fullName>
    </submittedName>
</protein>
<reference evidence="2 3" key="1">
    <citation type="submission" date="2018-03" db="EMBL/GenBank/DDBJ databases">
        <authorList>
            <person name="Guldener U."/>
        </authorList>
    </citation>
    <scope>NUCLEOTIDE SEQUENCE [LARGE SCALE GENOMIC DNA]</scope>
    <source>
        <strain evidence="2 3">DAOM196992</strain>
    </source>
</reference>
<evidence type="ECO:0000256" key="1">
    <source>
        <dbReference type="SAM" id="SignalP"/>
    </source>
</evidence>
<evidence type="ECO:0000313" key="3">
    <source>
        <dbReference type="Proteomes" id="UP000323386"/>
    </source>
</evidence>
<evidence type="ECO:0000313" key="2">
    <source>
        <dbReference type="EMBL" id="SPO37571.1"/>
    </source>
</evidence>
<gene>
    <name evidence="2" type="ORF">PSFLO_03046</name>
</gene>
<name>A0A5C3F2M9_9BASI</name>
<accession>A0A5C3F2M9</accession>
<feature type="signal peptide" evidence="1">
    <location>
        <begin position="1"/>
        <end position="23"/>
    </location>
</feature>
<proteinExistence type="predicted"/>
<keyword evidence="1" id="KW-0732">Signal</keyword>
<dbReference type="Proteomes" id="UP000323386">
    <property type="component" value="Unassembled WGS sequence"/>
</dbReference>
<feature type="chain" id="PRO_5022939906" evidence="1">
    <location>
        <begin position="24"/>
        <end position="194"/>
    </location>
</feature>
<dbReference type="AlphaFoldDB" id="A0A5C3F2M9"/>